<organism evidence="1 2">
    <name type="scientific">Eretmocerus hayati</name>
    <dbReference type="NCBI Taxonomy" id="131215"/>
    <lineage>
        <taxon>Eukaryota</taxon>
        <taxon>Metazoa</taxon>
        <taxon>Ecdysozoa</taxon>
        <taxon>Arthropoda</taxon>
        <taxon>Hexapoda</taxon>
        <taxon>Insecta</taxon>
        <taxon>Pterygota</taxon>
        <taxon>Neoptera</taxon>
        <taxon>Endopterygota</taxon>
        <taxon>Hymenoptera</taxon>
        <taxon>Apocrita</taxon>
        <taxon>Proctotrupomorpha</taxon>
        <taxon>Chalcidoidea</taxon>
        <taxon>Aphelinidae</taxon>
        <taxon>Aphelininae</taxon>
        <taxon>Eretmocerus</taxon>
    </lineage>
</organism>
<name>A0ACC2PM95_9HYME</name>
<feature type="non-terminal residue" evidence="1">
    <location>
        <position position="143"/>
    </location>
</feature>
<accession>A0ACC2PM95</accession>
<comment type="caution">
    <text evidence="1">The sequence shown here is derived from an EMBL/GenBank/DDBJ whole genome shotgun (WGS) entry which is preliminary data.</text>
</comment>
<gene>
    <name evidence="1" type="ORF">QAD02_020294</name>
</gene>
<reference evidence="1" key="1">
    <citation type="submission" date="2023-04" db="EMBL/GenBank/DDBJ databases">
        <title>A chromosome-level genome assembly of the parasitoid wasp Eretmocerus hayati.</title>
        <authorList>
            <person name="Zhong Y."/>
            <person name="Liu S."/>
            <person name="Liu Y."/>
        </authorList>
    </citation>
    <scope>NUCLEOTIDE SEQUENCE</scope>
    <source>
        <strain evidence="1">ZJU_SS_LIU_2023</strain>
    </source>
</reference>
<evidence type="ECO:0000313" key="2">
    <source>
        <dbReference type="Proteomes" id="UP001239111"/>
    </source>
</evidence>
<proteinExistence type="predicted"/>
<protein>
    <submittedName>
        <fullName evidence="1">Uncharacterized protein</fullName>
    </submittedName>
</protein>
<dbReference type="Proteomes" id="UP001239111">
    <property type="component" value="Chromosome 1"/>
</dbReference>
<dbReference type="EMBL" id="CM056741">
    <property type="protein sequence ID" value="KAJ8684502.1"/>
    <property type="molecule type" value="Genomic_DNA"/>
</dbReference>
<sequence length="143" mass="15448">MAWQRPIGSDIKEADPVLEVGTQIGSFELGILAACACSDVLVTRIPKIGVLSTGDELQNVDEISKPGHIYDSNKISLIMLLKENGFHAIDLGTSTDQETAMVLAIKKALEQVEVIITTGSVSMGDRDLLKPILIEEFGAKIHF</sequence>
<keyword evidence="2" id="KW-1185">Reference proteome</keyword>
<evidence type="ECO:0000313" key="1">
    <source>
        <dbReference type="EMBL" id="KAJ8684502.1"/>
    </source>
</evidence>